<dbReference type="PANTHER" id="PTHR30033:SF1">
    <property type="entry name" value="FLAGELLAR HOOK-ASSOCIATED PROTEIN 1"/>
    <property type="match status" value="1"/>
</dbReference>
<dbReference type="InterPro" id="IPR019776">
    <property type="entry name" value="Flagellar_basal_body_rod_CS"/>
</dbReference>
<dbReference type="InterPro" id="IPR010930">
    <property type="entry name" value="Flg_bb/hook_C_dom"/>
</dbReference>
<accession>A0A1W2EJ74</accession>
<dbReference type="GO" id="GO:0005198">
    <property type="term" value="F:structural molecule activity"/>
    <property type="evidence" value="ECO:0007669"/>
    <property type="project" value="UniProtKB-UniRule"/>
</dbReference>
<evidence type="ECO:0000256" key="7">
    <source>
        <dbReference type="RuleBase" id="RU362065"/>
    </source>
</evidence>
<dbReference type="PRINTS" id="PR01005">
    <property type="entry name" value="FLGHOOKAP1"/>
</dbReference>
<evidence type="ECO:0000256" key="1">
    <source>
        <dbReference type="ARBA" id="ARBA00004365"/>
    </source>
</evidence>
<dbReference type="GO" id="GO:0009424">
    <property type="term" value="C:bacterial-type flagellum hook"/>
    <property type="evidence" value="ECO:0007669"/>
    <property type="project" value="UniProtKB-UniRule"/>
</dbReference>
<keyword evidence="11" id="KW-0966">Cell projection</keyword>
<reference evidence="11 12" key="1">
    <citation type="submission" date="2017-04" db="EMBL/GenBank/DDBJ databases">
        <authorList>
            <person name="Afonso C.L."/>
            <person name="Miller P.J."/>
            <person name="Scott M.A."/>
            <person name="Spackman E."/>
            <person name="Goraichik I."/>
            <person name="Dimitrov K.M."/>
            <person name="Suarez D.L."/>
            <person name="Swayne D.E."/>
        </authorList>
    </citation>
    <scope>NUCLEOTIDE SEQUENCE [LARGE SCALE GENOMIC DNA]</scope>
    <source>
        <strain evidence="11 12">DSM 5090</strain>
    </source>
</reference>
<keyword evidence="12" id="KW-1185">Reference proteome</keyword>
<dbReference type="Pfam" id="PF22638">
    <property type="entry name" value="FlgK_D1"/>
    <property type="match status" value="1"/>
</dbReference>
<dbReference type="InterPro" id="IPR002371">
    <property type="entry name" value="FlgK"/>
</dbReference>
<dbReference type="Proteomes" id="UP000192738">
    <property type="component" value="Unassembled WGS sequence"/>
</dbReference>
<dbReference type="Pfam" id="PF00460">
    <property type="entry name" value="Flg_bb_rod"/>
    <property type="match status" value="1"/>
</dbReference>
<evidence type="ECO:0000259" key="9">
    <source>
        <dbReference type="Pfam" id="PF06429"/>
    </source>
</evidence>
<evidence type="ECO:0000256" key="2">
    <source>
        <dbReference type="ARBA" id="ARBA00004613"/>
    </source>
</evidence>
<comment type="subcellular location">
    <subcellularLocation>
        <location evidence="1 7">Bacterial flagellum</location>
    </subcellularLocation>
    <subcellularLocation>
        <location evidence="2 7">Secreted</location>
    </subcellularLocation>
</comment>
<dbReference type="OrthoDB" id="9802553at2"/>
<organism evidence="11 12">
    <name type="scientific">Sporomusa malonica</name>
    <dbReference type="NCBI Taxonomy" id="112901"/>
    <lineage>
        <taxon>Bacteria</taxon>
        <taxon>Bacillati</taxon>
        <taxon>Bacillota</taxon>
        <taxon>Negativicutes</taxon>
        <taxon>Selenomonadales</taxon>
        <taxon>Sporomusaceae</taxon>
        <taxon>Sporomusa</taxon>
    </lineage>
</organism>
<evidence type="ECO:0000256" key="4">
    <source>
        <dbReference type="ARBA" id="ARBA00016244"/>
    </source>
</evidence>
<dbReference type="SUPFAM" id="SSF64518">
    <property type="entry name" value="Phase 1 flagellin"/>
    <property type="match status" value="1"/>
</dbReference>
<comment type="similarity">
    <text evidence="3 7">Belongs to the flagella basal body rod proteins family.</text>
</comment>
<feature type="domain" description="Flagellar basal body rod protein N-terminal" evidence="8">
    <location>
        <begin position="12"/>
        <end position="37"/>
    </location>
</feature>
<dbReference type="Pfam" id="PF06429">
    <property type="entry name" value="Flg_bbr_C"/>
    <property type="match status" value="1"/>
</dbReference>
<dbReference type="NCBIfam" id="TIGR02492">
    <property type="entry name" value="flgK_ends"/>
    <property type="match status" value="1"/>
</dbReference>
<dbReference type="RefSeq" id="WP_084577921.1">
    <property type="nucleotide sequence ID" value="NZ_CP155572.1"/>
</dbReference>
<dbReference type="PROSITE" id="PS00588">
    <property type="entry name" value="FLAGELLA_BB_ROD"/>
    <property type="match status" value="1"/>
</dbReference>
<keyword evidence="5 7" id="KW-0964">Secreted</keyword>
<dbReference type="InterPro" id="IPR053927">
    <property type="entry name" value="FlgK_helical"/>
</dbReference>
<proteinExistence type="inferred from homology"/>
<keyword evidence="6 7" id="KW-0975">Bacterial flagellum</keyword>
<keyword evidence="11" id="KW-0282">Flagellum</keyword>
<keyword evidence="11" id="KW-0969">Cilium</keyword>
<evidence type="ECO:0000256" key="6">
    <source>
        <dbReference type="ARBA" id="ARBA00023143"/>
    </source>
</evidence>
<dbReference type="AlphaFoldDB" id="A0A1W2EJ74"/>
<gene>
    <name evidence="7" type="primary">flgK</name>
    <name evidence="11" type="ORF">SAMN04488500_12512</name>
</gene>
<sequence>MASTFAGLSITSRGLNAAQVGLTVTTNNMSNIDTDGYSRQVVSQTSIGPAAVYSSSLVGAGVEVTSVDRVRSFRLDQKYWQTNSAASELEAQSYYLESIEEVFGSTSTSDITTDLNTFATDLETLATDPTNESTRATVLADAETFCETLNSAADELSQIRSDINSDVYTTVEQINSYAEQIAALNKQISVATASDASTNDLEDQQDLLVDELSGLIGIGVTETDKGEYTITVDGVALVSGDDANELECYTVTDATSDQYGMYGIRWAESGEDFDTGDSGALNGYLAVRDGNSSENKGVVYYSNQLDEFARTFAEAFNEGVTSGTTTYNGHADGVGIDDTTDIRFFTYDDLSSEELMASGTDMDEIYSNITAANISVSKDIQEDTDKIATASSDGEEGNSENIDDIISICSDVNVSGNATITDLYNVIVATVAGDSGSAKNAYERKSANATYIDTSRSSVSGVSSDEETVNLTVYQSAYAASASMASAWNEVYDTILAMVDD</sequence>
<evidence type="ECO:0000256" key="3">
    <source>
        <dbReference type="ARBA" id="ARBA00009677"/>
    </source>
</evidence>
<protein>
    <recommendedName>
        <fullName evidence="4 7">Flagellar hook-associated protein 1</fullName>
        <shortName evidence="7">HAP1</shortName>
    </recommendedName>
</protein>
<dbReference type="PANTHER" id="PTHR30033">
    <property type="entry name" value="FLAGELLAR HOOK-ASSOCIATED PROTEIN 1"/>
    <property type="match status" value="1"/>
</dbReference>
<dbReference type="STRING" id="112901.SAMN04488500_12512"/>
<name>A0A1W2EJ74_9FIRM</name>
<dbReference type="EMBL" id="FWXI01000025">
    <property type="protein sequence ID" value="SMD09779.1"/>
    <property type="molecule type" value="Genomic_DNA"/>
</dbReference>
<dbReference type="GO" id="GO:0044780">
    <property type="term" value="P:bacterial-type flagellum assembly"/>
    <property type="evidence" value="ECO:0007669"/>
    <property type="project" value="InterPro"/>
</dbReference>
<evidence type="ECO:0000313" key="12">
    <source>
        <dbReference type="Proteomes" id="UP000192738"/>
    </source>
</evidence>
<evidence type="ECO:0000313" key="11">
    <source>
        <dbReference type="EMBL" id="SMD09779.1"/>
    </source>
</evidence>
<evidence type="ECO:0000259" key="10">
    <source>
        <dbReference type="Pfam" id="PF22638"/>
    </source>
</evidence>
<dbReference type="GO" id="GO:0005576">
    <property type="term" value="C:extracellular region"/>
    <property type="evidence" value="ECO:0007669"/>
    <property type="project" value="UniProtKB-SubCell"/>
</dbReference>
<feature type="domain" description="Flagellar hook-associated protein FlgK helical" evidence="10">
    <location>
        <begin position="96"/>
        <end position="330"/>
    </location>
</feature>
<evidence type="ECO:0000256" key="5">
    <source>
        <dbReference type="ARBA" id="ARBA00022525"/>
    </source>
</evidence>
<evidence type="ECO:0000259" key="8">
    <source>
        <dbReference type="Pfam" id="PF00460"/>
    </source>
</evidence>
<feature type="domain" description="Flagellar basal-body/hook protein C-terminal" evidence="9">
    <location>
        <begin position="458"/>
        <end position="497"/>
    </location>
</feature>
<dbReference type="InterPro" id="IPR001444">
    <property type="entry name" value="Flag_bb_rod_N"/>
</dbReference>